<dbReference type="RefSeq" id="WP_013368575.1">
    <property type="nucleotide sequence ID" value="NC_017386.1"/>
</dbReference>
<dbReference type="PATRIC" id="fig|759362.5.peg.2923"/>
<dbReference type="KEGG" id="kvl:KVU_PA0229"/>
<dbReference type="EMBL" id="CP002019">
    <property type="protein sequence ID" value="AEM42646.1"/>
    <property type="molecule type" value="Genomic_DNA"/>
</dbReference>
<organism evidence="1 2">
    <name type="scientific">Ketogulonicigenium vulgare (strain WSH-001)</name>
    <dbReference type="NCBI Taxonomy" id="759362"/>
    <lineage>
        <taxon>Bacteria</taxon>
        <taxon>Pseudomonadati</taxon>
        <taxon>Pseudomonadota</taxon>
        <taxon>Alphaproteobacteria</taxon>
        <taxon>Rhodobacterales</taxon>
        <taxon>Roseobacteraceae</taxon>
        <taxon>Ketogulonicigenium</taxon>
    </lineage>
</organism>
<dbReference type="InterPro" id="IPR027417">
    <property type="entry name" value="P-loop_NTPase"/>
</dbReference>
<dbReference type="OrthoDB" id="9777890at2"/>
<accession>F9YB94</accession>
<evidence type="ECO:0008006" key="3">
    <source>
        <dbReference type="Google" id="ProtNLM"/>
    </source>
</evidence>
<protein>
    <recommendedName>
        <fullName evidence="3">Sulfotransferase</fullName>
    </recommendedName>
</protein>
<dbReference type="AlphaFoldDB" id="F9YB94"/>
<sequence length="337" mass="36708">MRQTFILGSARCGSTLVSRMLALHPQVLSLSEVFATAGPAAFPHGQISGARFWRGLSTPTRVGSMVGNPRVAPQEFLYQGGAYDPYNCPPLLQITLPQLTDDPDALFQRLGRDVPRYSRADIGTHYTRLFGDLARGFDRTAWVERSGGSLLAAGTLRAMFPQVRFVLLARDGVDTVLSMADYPATRLAVFMWRWLQHLGLDLMHPSGHYGRGRIWPLVQAMGGAFPLQRILDTPPDPVDVAAFWSQMMVRGTSAVQDLPQDRVMVLRYEALLDAPDGPLAQLGTFIAGGAPAGWRAEAAHLIRRGGSKRDALAPETLAKIKAACADGEAALANFRQS</sequence>
<name>F9YB94_KETVW</name>
<keyword evidence="1" id="KW-0614">Plasmid</keyword>
<gene>
    <name evidence="1" type="ordered locus">KVU_PA0229</name>
</gene>
<evidence type="ECO:0000313" key="1">
    <source>
        <dbReference type="EMBL" id="AEM42646.1"/>
    </source>
</evidence>
<evidence type="ECO:0000313" key="2">
    <source>
        <dbReference type="Proteomes" id="UP000000692"/>
    </source>
</evidence>
<proteinExistence type="predicted"/>
<keyword evidence="2" id="KW-1185">Reference proteome</keyword>
<dbReference type="HOGENOM" id="CLU_066875_0_0_5"/>
<reference evidence="1 2" key="1">
    <citation type="journal article" date="2011" name="J. Bacteriol.">
        <title>Complete genome sequence of the industrial strain Ketogulonicigenium vulgare WSH-001.</title>
        <authorList>
            <person name="Liu L."/>
            <person name="Li Y."/>
            <person name="Zhang J."/>
            <person name="Zhou Z."/>
            <person name="Liu J."/>
            <person name="Li X."/>
            <person name="Zhou J."/>
            <person name="Du G."/>
            <person name="Wang L."/>
            <person name="Chen J."/>
        </authorList>
    </citation>
    <scope>NUCLEOTIDE SEQUENCE [LARGE SCALE GENOMIC DNA]</scope>
    <source>
        <strain evidence="1 2">WSH-001</strain>
        <plasmid evidence="2">pKVU_100</plasmid>
    </source>
</reference>
<geneLocation type="plasmid" evidence="2">
    <name>pKVU_100</name>
</geneLocation>
<dbReference type="Gene3D" id="3.40.50.300">
    <property type="entry name" value="P-loop containing nucleotide triphosphate hydrolases"/>
    <property type="match status" value="1"/>
</dbReference>
<dbReference type="SUPFAM" id="SSF52540">
    <property type="entry name" value="P-loop containing nucleoside triphosphate hydrolases"/>
    <property type="match status" value="1"/>
</dbReference>
<dbReference type="Proteomes" id="UP000000692">
    <property type="component" value="Plasmid 1"/>
</dbReference>